<dbReference type="GO" id="GO:0008381">
    <property type="term" value="F:mechanosensitive monoatomic ion channel activity"/>
    <property type="evidence" value="ECO:0007669"/>
    <property type="project" value="InterPro"/>
</dbReference>
<evidence type="ECO:0000256" key="5">
    <source>
        <dbReference type="ARBA" id="ARBA00022989"/>
    </source>
</evidence>
<evidence type="ECO:0000259" key="8">
    <source>
        <dbReference type="Pfam" id="PF00924"/>
    </source>
</evidence>
<protein>
    <submittedName>
        <fullName evidence="10">Phage prohead protease, HK97 family</fullName>
    </submittedName>
</protein>
<keyword evidence="11" id="KW-1185">Reference proteome</keyword>
<feature type="domain" description="Mechanosensitive ion channel transmembrane helices 2/3" evidence="9">
    <location>
        <begin position="71"/>
        <end position="112"/>
    </location>
</feature>
<feature type="transmembrane region" description="Helical" evidence="7">
    <location>
        <begin position="91"/>
        <end position="115"/>
    </location>
</feature>
<dbReference type="Gene3D" id="1.10.287.1260">
    <property type="match status" value="1"/>
</dbReference>
<gene>
    <name evidence="10" type="ORF">HMPREF1863_01366</name>
</gene>
<comment type="subcellular location">
    <subcellularLocation>
        <location evidence="1">Cell membrane</location>
        <topology evidence="1">Multi-pass membrane protein</topology>
    </subcellularLocation>
</comment>
<reference evidence="11" key="1">
    <citation type="submission" date="2016-01" db="EMBL/GenBank/DDBJ databases">
        <authorList>
            <person name="Mitreva M."/>
            <person name="Pepin K.H."/>
            <person name="Mihindukulasuriya K.A."/>
            <person name="Fulton R."/>
            <person name="Fronick C."/>
            <person name="O'Laughlin M."/>
            <person name="Miner T."/>
            <person name="Herter B."/>
            <person name="Rosa B.A."/>
            <person name="Cordes M."/>
            <person name="Tomlinson C."/>
            <person name="Wollam A."/>
            <person name="Palsikar V.B."/>
            <person name="Mardis E.R."/>
            <person name="Wilson R.K."/>
        </authorList>
    </citation>
    <scope>NUCLEOTIDE SEQUENCE [LARGE SCALE GENOMIC DNA]</scope>
    <source>
        <strain evidence="11">DNF00729</strain>
    </source>
</reference>
<dbReference type="Gene3D" id="3.30.70.100">
    <property type="match status" value="1"/>
</dbReference>
<evidence type="ECO:0000256" key="7">
    <source>
        <dbReference type="SAM" id="Phobius"/>
    </source>
</evidence>
<dbReference type="STRING" id="755172.HMPREF1863_01366"/>
<evidence type="ECO:0000256" key="1">
    <source>
        <dbReference type="ARBA" id="ARBA00004651"/>
    </source>
</evidence>
<accession>A0A134AD79</accession>
<dbReference type="EMBL" id="LSDG01000040">
    <property type="protein sequence ID" value="KXB65638.1"/>
    <property type="molecule type" value="Genomic_DNA"/>
</dbReference>
<dbReference type="Pfam" id="PF21088">
    <property type="entry name" value="MS_channel_1st"/>
    <property type="match status" value="1"/>
</dbReference>
<keyword evidence="10" id="KW-0645">Protease</keyword>
<feature type="transmembrane region" description="Helical" evidence="7">
    <location>
        <begin position="64"/>
        <end position="85"/>
    </location>
</feature>
<proteinExistence type="inferred from homology"/>
<dbReference type="InterPro" id="IPR023408">
    <property type="entry name" value="MscS_beta-dom_sf"/>
</dbReference>
<sequence>MEAVHAIFYKSNGRLNLFGMIVAGIVLFIIAHLIVGSVSRFVANYVERHEIKNPKNMNQRRVKTITNILGNLAKYGVYLIALMIFFDLCRINTSTILATAGIGSIAIAMGAQVMIRDLITGFFIIFDDQYRVGEYVELAGESGYVEALNIRTTVLKDFDGSRHIIPNSEIRMVTNRARGAKRAKVVVPVNKNEDPDQVIAAFKEAVKKIKEIYPDSRTEIWGTTDFIPGGYEITAIAWGEPSLKFDMEYDLRKCLIQAMNEHNIQMPSVRYENAQKEVANG</sequence>
<dbReference type="PATRIC" id="fig|755172.3.peg.1326"/>
<dbReference type="GO" id="GO:0008233">
    <property type="term" value="F:peptidase activity"/>
    <property type="evidence" value="ECO:0007669"/>
    <property type="project" value="UniProtKB-KW"/>
</dbReference>
<dbReference type="AlphaFoldDB" id="A0A134AD79"/>
<dbReference type="InterPro" id="IPR049142">
    <property type="entry name" value="MS_channel_1st"/>
</dbReference>
<dbReference type="InterPro" id="IPR011014">
    <property type="entry name" value="MscS_channel_TM-2"/>
</dbReference>
<comment type="similarity">
    <text evidence="2">Belongs to the MscS (TC 1.A.23) family.</text>
</comment>
<keyword evidence="6 7" id="KW-0472">Membrane</keyword>
<dbReference type="GO" id="GO:0005886">
    <property type="term" value="C:plasma membrane"/>
    <property type="evidence" value="ECO:0007669"/>
    <property type="project" value="UniProtKB-SubCell"/>
</dbReference>
<organism evidence="10 11">
    <name type="scientific">Aedoeadaptatus coxii</name>
    <dbReference type="NCBI Taxonomy" id="755172"/>
    <lineage>
        <taxon>Bacteria</taxon>
        <taxon>Bacillati</taxon>
        <taxon>Bacillota</taxon>
        <taxon>Tissierellia</taxon>
        <taxon>Tissierellales</taxon>
        <taxon>Peptoniphilaceae</taxon>
        <taxon>Aedoeadaptatus</taxon>
    </lineage>
</organism>
<evidence type="ECO:0000256" key="6">
    <source>
        <dbReference type="ARBA" id="ARBA00023136"/>
    </source>
</evidence>
<dbReference type="InterPro" id="IPR045276">
    <property type="entry name" value="YbiO_bact"/>
</dbReference>
<keyword evidence="10" id="KW-0378">Hydrolase</keyword>
<keyword evidence="4 7" id="KW-0812">Transmembrane</keyword>
<dbReference type="Gene3D" id="2.30.30.60">
    <property type="match status" value="1"/>
</dbReference>
<dbReference type="InterPro" id="IPR010920">
    <property type="entry name" value="LSM_dom_sf"/>
</dbReference>
<name>A0A134AD79_9FIRM</name>
<dbReference type="PANTHER" id="PTHR30460:SF0">
    <property type="entry name" value="MODERATE CONDUCTANCE MECHANOSENSITIVE CHANNEL YBIO"/>
    <property type="match status" value="1"/>
</dbReference>
<evidence type="ECO:0000313" key="11">
    <source>
        <dbReference type="Proteomes" id="UP000070442"/>
    </source>
</evidence>
<dbReference type="InterPro" id="IPR011066">
    <property type="entry name" value="MscS_channel_C_sf"/>
</dbReference>
<dbReference type="Proteomes" id="UP000070442">
    <property type="component" value="Unassembled WGS sequence"/>
</dbReference>
<comment type="caution">
    <text evidence="10">The sequence shown here is derived from an EMBL/GenBank/DDBJ whole genome shotgun (WGS) entry which is preliminary data.</text>
</comment>
<keyword evidence="5 7" id="KW-1133">Transmembrane helix</keyword>
<dbReference type="Pfam" id="PF00924">
    <property type="entry name" value="MS_channel_2nd"/>
    <property type="match status" value="1"/>
</dbReference>
<dbReference type="SUPFAM" id="SSF82689">
    <property type="entry name" value="Mechanosensitive channel protein MscS (YggB), C-terminal domain"/>
    <property type="match status" value="1"/>
</dbReference>
<dbReference type="GO" id="GO:0006508">
    <property type="term" value="P:proteolysis"/>
    <property type="evidence" value="ECO:0007669"/>
    <property type="project" value="UniProtKB-KW"/>
</dbReference>
<evidence type="ECO:0000256" key="4">
    <source>
        <dbReference type="ARBA" id="ARBA00022692"/>
    </source>
</evidence>
<dbReference type="SUPFAM" id="SSF82861">
    <property type="entry name" value="Mechanosensitive channel protein MscS (YggB), transmembrane region"/>
    <property type="match status" value="1"/>
</dbReference>
<evidence type="ECO:0000256" key="3">
    <source>
        <dbReference type="ARBA" id="ARBA00022475"/>
    </source>
</evidence>
<keyword evidence="3" id="KW-1003">Cell membrane</keyword>
<feature type="domain" description="Mechanosensitive ion channel MscS" evidence="8">
    <location>
        <begin position="115"/>
        <end position="175"/>
    </location>
</feature>
<evidence type="ECO:0000313" key="10">
    <source>
        <dbReference type="EMBL" id="KXB65638.1"/>
    </source>
</evidence>
<dbReference type="InterPro" id="IPR006685">
    <property type="entry name" value="MscS_channel_2nd"/>
</dbReference>
<evidence type="ECO:0000259" key="9">
    <source>
        <dbReference type="Pfam" id="PF21088"/>
    </source>
</evidence>
<evidence type="ECO:0000256" key="2">
    <source>
        <dbReference type="ARBA" id="ARBA00008017"/>
    </source>
</evidence>
<feature type="transmembrane region" description="Helical" evidence="7">
    <location>
        <begin position="17"/>
        <end position="43"/>
    </location>
</feature>
<dbReference type="SUPFAM" id="SSF50182">
    <property type="entry name" value="Sm-like ribonucleoproteins"/>
    <property type="match status" value="1"/>
</dbReference>
<dbReference type="PANTHER" id="PTHR30460">
    <property type="entry name" value="MODERATE CONDUCTANCE MECHANOSENSITIVE CHANNEL YBIO"/>
    <property type="match status" value="1"/>
</dbReference>